<dbReference type="PRINTS" id="PR00463">
    <property type="entry name" value="EP450I"/>
</dbReference>
<evidence type="ECO:0000256" key="5">
    <source>
        <dbReference type="ARBA" id="ARBA00023002"/>
    </source>
</evidence>
<evidence type="ECO:0000313" key="11">
    <source>
        <dbReference type="Proteomes" id="UP001497497"/>
    </source>
</evidence>
<evidence type="ECO:0000256" key="1">
    <source>
        <dbReference type="ARBA" id="ARBA00001971"/>
    </source>
</evidence>
<name>A0AAV2HPI4_LYMST</name>
<dbReference type="GO" id="GO:0016712">
    <property type="term" value="F:oxidoreductase activity, acting on paired donors, with incorporation or reduction of molecular oxygen, reduced flavin or flavoprotein as one donor, and incorporation of one atom of oxygen"/>
    <property type="evidence" value="ECO:0007669"/>
    <property type="project" value="InterPro"/>
</dbReference>
<proteinExistence type="inferred from homology"/>
<keyword evidence="7" id="KW-0503">Monooxygenase</keyword>
<comment type="caution">
    <text evidence="10">The sequence shown here is derived from an EMBL/GenBank/DDBJ whole genome shotgun (WGS) entry which is preliminary data.</text>
</comment>
<dbReference type="GO" id="GO:0016020">
    <property type="term" value="C:membrane"/>
    <property type="evidence" value="ECO:0007669"/>
    <property type="project" value="UniProtKB-SubCell"/>
</dbReference>
<evidence type="ECO:0000256" key="7">
    <source>
        <dbReference type="ARBA" id="ARBA00023033"/>
    </source>
</evidence>
<dbReference type="PANTHER" id="PTHR24300">
    <property type="entry name" value="CYTOCHROME P450 508A4-RELATED"/>
    <property type="match status" value="1"/>
</dbReference>
<keyword evidence="11" id="KW-1185">Reference proteome</keyword>
<dbReference type="EMBL" id="CAXITT010000197">
    <property type="protein sequence ID" value="CAL1535298.1"/>
    <property type="molecule type" value="Genomic_DNA"/>
</dbReference>
<organism evidence="10 11">
    <name type="scientific">Lymnaea stagnalis</name>
    <name type="common">Great pond snail</name>
    <name type="synonym">Helix stagnalis</name>
    <dbReference type="NCBI Taxonomy" id="6523"/>
    <lineage>
        <taxon>Eukaryota</taxon>
        <taxon>Metazoa</taxon>
        <taxon>Spiralia</taxon>
        <taxon>Lophotrochozoa</taxon>
        <taxon>Mollusca</taxon>
        <taxon>Gastropoda</taxon>
        <taxon>Heterobranchia</taxon>
        <taxon>Euthyneura</taxon>
        <taxon>Panpulmonata</taxon>
        <taxon>Hygrophila</taxon>
        <taxon>Lymnaeoidea</taxon>
        <taxon>Lymnaeidae</taxon>
        <taxon>Lymnaea</taxon>
    </lineage>
</organism>
<evidence type="ECO:0000256" key="9">
    <source>
        <dbReference type="PIRSR" id="PIRSR602401-1"/>
    </source>
</evidence>
<evidence type="ECO:0000256" key="3">
    <source>
        <dbReference type="ARBA" id="ARBA00010617"/>
    </source>
</evidence>
<evidence type="ECO:0000256" key="8">
    <source>
        <dbReference type="ARBA" id="ARBA00023136"/>
    </source>
</evidence>
<evidence type="ECO:0000256" key="6">
    <source>
        <dbReference type="ARBA" id="ARBA00023004"/>
    </source>
</evidence>
<dbReference type="InterPro" id="IPR008069">
    <property type="entry name" value="Cyt_P450_E_grp-I_CYP2D-like"/>
</dbReference>
<dbReference type="PANTHER" id="PTHR24300:SF375">
    <property type="entry name" value="CYTOCHROME P450 FAMILY"/>
    <property type="match status" value="1"/>
</dbReference>
<dbReference type="Pfam" id="PF00067">
    <property type="entry name" value="p450"/>
    <property type="match status" value="1"/>
</dbReference>
<evidence type="ECO:0000256" key="4">
    <source>
        <dbReference type="ARBA" id="ARBA00022723"/>
    </source>
</evidence>
<evidence type="ECO:0000256" key="2">
    <source>
        <dbReference type="ARBA" id="ARBA00004370"/>
    </source>
</evidence>
<comment type="similarity">
    <text evidence="3">Belongs to the cytochrome P450 family.</text>
</comment>
<gene>
    <name evidence="10" type="ORF">GSLYS_00009258001</name>
</gene>
<dbReference type="AlphaFoldDB" id="A0AAV2HPI4"/>
<feature type="binding site" description="axial binding residue" evidence="9">
    <location>
        <position position="438"/>
    </location>
    <ligand>
        <name>heme</name>
        <dbReference type="ChEBI" id="CHEBI:30413"/>
    </ligand>
    <ligandPart>
        <name>Fe</name>
        <dbReference type="ChEBI" id="CHEBI:18248"/>
    </ligandPart>
</feature>
<dbReference type="InterPro" id="IPR050182">
    <property type="entry name" value="Cytochrome_P450_fam2"/>
</dbReference>
<accession>A0AAV2HPI4</accession>
<dbReference type="InterPro" id="IPR002401">
    <property type="entry name" value="Cyt_P450_E_grp-I"/>
</dbReference>
<keyword evidence="8" id="KW-0472">Membrane</keyword>
<dbReference type="GO" id="GO:0006082">
    <property type="term" value="P:organic acid metabolic process"/>
    <property type="evidence" value="ECO:0007669"/>
    <property type="project" value="TreeGrafter"/>
</dbReference>
<dbReference type="GO" id="GO:0005737">
    <property type="term" value="C:cytoplasm"/>
    <property type="evidence" value="ECO:0007669"/>
    <property type="project" value="TreeGrafter"/>
</dbReference>
<comment type="subcellular location">
    <subcellularLocation>
        <location evidence="2">Membrane</location>
    </subcellularLocation>
</comment>
<dbReference type="Gene3D" id="1.10.630.10">
    <property type="entry name" value="Cytochrome P450"/>
    <property type="match status" value="1"/>
</dbReference>
<dbReference type="Proteomes" id="UP001497497">
    <property type="component" value="Unassembled WGS sequence"/>
</dbReference>
<dbReference type="SUPFAM" id="SSF48264">
    <property type="entry name" value="Cytochrome P450"/>
    <property type="match status" value="1"/>
</dbReference>
<protein>
    <submittedName>
        <fullName evidence="10">Uncharacterized protein</fullName>
    </submittedName>
</protein>
<keyword evidence="6 9" id="KW-0408">Iron</keyword>
<comment type="cofactor">
    <cofactor evidence="1 9">
        <name>heme</name>
        <dbReference type="ChEBI" id="CHEBI:30413"/>
    </cofactor>
</comment>
<dbReference type="GO" id="GO:0005506">
    <property type="term" value="F:iron ion binding"/>
    <property type="evidence" value="ECO:0007669"/>
    <property type="project" value="InterPro"/>
</dbReference>
<dbReference type="PRINTS" id="PR00385">
    <property type="entry name" value="P450"/>
</dbReference>
<evidence type="ECO:0000313" key="10">
    <source>
        <dbReference type="EMBL" id="CAL1535298.1"/>
    </source>
</evidence>
<keyword evidence="5" id="KW-0560">Oxidoreductase</keyword>
<reference evidence="10 11" key="1">
    <citation type="submission" date="2024-04" db="EMBL/GenBank/DDBJ databases">
        <authorList>
            <consortium name="Genoscope - CEA"/>
            <person name="William W."/>
        </authorList>
    </citation>
    <scope>NUCLEOTIDE SEQUENCE [LARGE SCALE GENOMIC DNA]</scope>
</reference>
<keyword evidence="4 9" id="KW-0479">Metal-binding</keyword>
<dbReference type="InterPro" id="IPR036396">
    <property type="entry name" value="Cyt_P450_sf"/>
</dbReference>
<dbReference type="InterPro" id="IPR001128">
    <property type="entry name" value="Cyt_P450"/>
</dbReference>
<dbReference type="GO" id="GO:0020037">
    <property type="term" value="F:heme binding"/>
    <property type="evidence" value="ECO:0007669"/>
    <property type="project" value="InterPro"/>
</dbReference>
<keyword evidence="9" id="KW-0349">Heme</keyword>
<sequence length="447" mass="50572">MLSELILSESFHTMLLGMALALLALYVKSHKTQLPPTPGLALPVLGHLYRLEKNPRKQFLEWGKKFGPLVSLYMGNQLAIVIYGYDAIKEAFVKNADVFSDRPKTFLTQMLGKDRGFVTSGTHWREQRKVTIEILRELGLGSNVMEEKVQTEVTLLVKAIDDLHGEPFDPRPVTMLSISNIIAALMFGTDFRHSDSKMAACARLIGDQISLIESAAVLNFLPFLRHLPGDIFGFYKVLNLAESLEQGLIKEQIGIHKANNQTSHDFVSGYLNKMAEQTDGVNSDINEENLTAVVSNLFAAGTETTSTTLTWSLLYLLHHPEVTERCYSEIVTHIGKDRRATFNDRHKARYIVATVMEIQRFASIAPFSLQHTASRDIMFRDYVIPKGTIIMPCLDSVHFSEEIWGDPHNFRPDRFLDDSGQVIKREELIPFSIGQYSCFVYDKRRSN</sequence>
<dbReference type="PRINTS" id="PR01686">
    <property type="entry name" value="EP450ICYP2D"/>
</dbReference>
<dbReference type="FunFam" id="1.10.630.10:FF:000036">
    <property type="entry name" value="CYtochrome P450 family"/>
    <property type="match status" value="1"/>
</dbReference>
<dbReference type="GO" id="GO:0006805">
    <property type="term" value="P:xenobiotic metabolic process"/>
    <property type="evidence" value="ECO:0007669"/>
    <property type="project" value="TreeGrafter"/>
</dbReference>